<gene>
    <name evidence="6 9" type="primary">tilS</name>
    <name evidence="9" type="ORF">YBN1229_v1_0246</name>
</gene>
<keyword evidence="2 6" id="KW-0819">tRNA processing</keyword>
<reference evidence="10" key="1">
    <citation type="submission" date="2015-02" db="EMBL/GenBank/DDBJ databases">
        <authorList>
            <person name="Chooi Y.-H."/>
        </authorList>
    </citation>
    <scope>NUCLEOTIDE SEQUENCE [LARGE SCALE GENOMIC DNA]</scope>
    <source>
        <strain evidence="10">strain Y</strain>
    </source>
</reference>
<dbReference type="InterPro" id="IPR012795">
    <property type="entry name" value="tRNA_Ile_lys_synt_N"/>
</dbReference>
<dbReference type="GO" id="GO:0006400">
    <property type="term" value="P:tRNA modification"/>
    <property type="evidence" value="ECO:0007669"/>
    <property type="project" value="UniProtKB-UniRule"/>
</dbReference>
<evidence type="ECO:0000259" key="8">
    <source>
        <dbReference type="Pfam" id="PF01171"/>
    </source>
</evidence>
<dbReference type="GO" id="GO:0005737">
    <property type="term" value="C:cytoplasm"/>
    <property type="evidence" value="ECO:0007669"/>
    <property type="project" value="UniProtKB-SubCell"/>
</dbReference>
<evidence type="ECO:0000256" key="5">
    <source>
        <dbReference type="ARBA" id="ARBA00048539"/>
    </source>
</evidence>
<keyword evidence="10" id="KW-1185">Reference proteome</keyword>
<dbReference type="GO" id="GO:0032267">
    <property type="term" value="F:tRNA(Ile)-lysidine synthase activity"/>
    <property type="evidence" value="ECO:0007669"/>
    <property type="project" value="UniProtKB-EC"/>
</dbReference>
<dbReference type="KEGG" id="fiy:BN1229_v1_0246"/>
<keyword evidence="6" id="KW-0963">Cytoplasm</keyword>
<keyword evidence="3 6" id="KW-0547">Nucleotide-binding</keyword>
<keyword evidence="7" id="KW-0812">Transmembrane</keyword>
<proteinExistence type="inferred from homology"/>
<comment type="subcellular location">
    <subcellularLocation>
        <location evidence="6">Cytoplasm</location>
    </subcellularLocation>
</comment>
<name>A0A0D6JAR6_9HYPH</name>
<dbReference type="PANTHER" id="PTHR43033">
    <property type="entry name" value="TRNA(ILE)-LYSIDINE SYNTHASE-RELATED"/>
    <property type="match status" value="1"/>
</dbReference>
<keyword evidence="7" id="KW-1133">Transmembrane helix</keyword>
<accession>A0A0D6JAR6</accession>
<organism evidence="9 10">
    <name type="scientific">Candidatus Filomicrobium marinum</name>
    <dbReference type="NCBI Taxonomy" id="1608628"/>
    <lineage>
        <taxon>Bacteria</taxon>
        <taxon>Pseudomonadati</taxon>
        <taxon>Pseudomonadota</taxon>
        <taxon>Alphaproteobacteria</taxon>
        <taxon>Hyphomicrobiales</taxon>
        <taxon>Hyphomicrobiaceae</taxon>
        <taxon>Filomicrobium</taxon>
    </lineage>
</organism>
<comment type="domain">
    <text evidence="6">The N-terminal region contains the highly conserved SGGXDS motif, predicted to be a P-loop motif involved in ATP binding.</text>
</comment>
<dbReference type="EMBL" id="LN829119">
    <property type="protein sequence ID" value="CPR15185.1"/>
    <property type="molecule type" value="Genomic_DNA"/>
</dbReference>
<dbReference type="CDD" id="cd01992">
    <property type="entry name" value="TilS_N"/>
    <property type="match status" value="1"/>
</dbReference>
<evidence type="ECO:0000256" key="2">
    <source>
        <dbReference type="ARBA" id="ARBA00022694"/>
    </source>
</evidence>
<dbReference type="AlphaFoldDB" id="A0A0D6JAR6"/>
<keyword evidence="4 6" id="KW-0067">ATP-binding</keyword>
<sequence length="477" mass="51264">MLAGYAMTANGNDDAPISDREIALLLASLTGFSLLVLAVSGGSDSMALMHLVSRWRGTLEEGQRPEVLVATVDHGLRPESRHEAEVVGQVSAQLGFGHVILTWDGKKPVSGVQAAARQERYRLLMGLLAERSRLQMRHRAEGEGARAALVTAHTQDDQAETLLMRLARGSGIQGLSGIMPITERDDGIWLVRPLLEVPKACLKATLEVDGQTWIEDPSNDDVRFERVRLREAREMLASLGLTSRALGRSARRLQRVQALVAEAAGQWIEANANFNEGAYATVKLAAFSDAGEVAVRGLQAILSRMGGDASDPELSQIETLVDSLADTAAANAEMASTTLGGCIIEVARQRGANEPVVRIFREAGSYGLPIRYLHAGESEIWDRRFRLTASPDLSDPIYVAALGADGWAQLKRERPDLADFGLPARAAATLPALWLEARLVAVPYLGALDVNLSGEGRLTEAAFLGVEVSGGKPRVAT</sequence>
<dbReference type="SUPFAM" id="SSF52402">
    <property type="entry name" value="Adenine nucleotide alpha hydrolases-like"/>
    <property type="match status" value="1"/>
</dbReference>
<dbReference type="Pfam" id="PF01171">
    <property type="entry name" value="ATP_bind_3"/>
    <property type="match status" value="1"/>
</dbReference>
<keyword evidence="7" id="KW-0472">Membrane</keyword>
<protein>
    <recommendedName>
        <fullName evidence="6">tRNA(Ile)-lysidine synthase</fullName>
        <ecNumber evidence="6">6.3.4.19</ecNumber>
    </recommendedName>
    <alternativeName>
        <fullName evidence="6">tRNA(Ile)-2-lysyl-cytidine synthase</fullName>
    </alternativeName>
    <alternativeName>
        <fullName evidence="6">tRNA(Ile)-lysidine synthetase</fullName>
    </alternativeName>
</protein>
<dbReference type="GO" id="GO:0005524">
    <property type="term" value="F:ATP binding"/>
    <property type="evidence" value="ECO:0007669"/>
    <property type="project" value="UniProtKB-UniRule"/>
</dbReference>
<comment type="similarity">
    <text evidence="6">Belongs to the tRNA(Ile)-lysidine synthase family.</text>
</comment>
<feature type="transmembrane region" description="Helical" evidence="7">
    <location>
        <begin position="22"/>
        <end position="40"/>
    </location>
</feature>
<evidence type="ECO:0000256" key="6">
    <source>
        <dbReference type="HAMAP-Rule" id="MF_01161"/>
    </source>
</evidence>
<evidence type="ECO:0000256" key="4">
    <source>
        <dbReference type="ARBA" id="ARBA00022840"/>
    </source>
</evidence>
<dbReference type="PANTHER" id="PTHR43033:SF1">
    <property type="entry name" value="TRNA(ILE)-LYSIDINE SYNTHASE-RELATED"/>
    <property type="match status" value="1"/>
</dbReference>
<evidence type="ECO:0000313" key="10">
    <source>
        <dbReference type="Proteomes" id="UP000033187"/>
    </source>
</evidence>
<comment type="catalytic activity">
    <reaction evidence="5 6">
        <text>cytidine(34) in tRNA(Ile2) + L-lysine + ATP = lysidine(34) in tRNA(Ile2) + AMP + diphosphate + H(+)</text>
        <dbReference type="Rhea" id="RHEA:43744"/>
        <dbReference type="Rhea" id="RHEA-COMP:10625"/>
        <dbReference type="Rhea" id="RHEA-COMP:10670"/>
        <dbReference type="ChEBI" id="CHEBI:15378"/>
        <dbReference type="ChEBI" id="CHEBI:30616"/>
        <dbReference type="ChEBI" id="CHEBI:32551"/>
        <dbReference type="ChEBI" id="CHEBI:33019"/>
        <dbReference type="ChEBI" id="CHEBI:82748"/>
        <dbReference type="ChEBI" id="CHEBI:83665"/>
        <dbReference type="ChEBI" id="CHEBI:456215"/>
        <dbReference type="EC" id="6.3.4.19"/>
    </reaction>
</comment>
<comment type="function">
    <text evidence="6">Ligates lysine onto the cytidine present at position 34 of the AUA codon-specific tRNA(Ile) that contains the anticodon CAU, in an ATP-dependent manner. Cytidine is converted to lysidine, thus changing the amino acid specificity of the tRNA from methionine to isoleucine.</text>
</comment>
<dbReference type="InterPro" id="IPR011063">
    <property type="entry name" value="TilS/TtcA_N"/>
</dbReference>
<evidence type="ECO:0000256" key="1">
    <source>
        <dbReference type="ARBA" id="ARBA00022598"/>
    </source>
</evidence>
<dbReference type="Proteomes" id="UP000033187">
    <property type="component" value="Chromosome 1"/>
</dbReference>
<evidence type="ECO:0000256" key="3">
    <source>
        <dbReference type="ARBA" id="ARBA00022741"/>
    </source>
</evidence>
<dbReference type="HAMAP" id="MF_01161">
    <property type="entry name" value="tRNA_Ile_lys_synt"/>
    <property type="match status" value="1"/>
</dbReference>
<dbReference type="Gene3D" id="3.40.50.620">
    <property type="entry name" value="HUPs"/>
    <property type="match status" value="1"/>
</dbReference>
<feature type="domain" description="tRNA(Ile)-lysidine/2-thiocytidine synthase N-terminal" evidence="8">
    <location>
        <begin position="35"/>
        <end position="231"/>
    </location>
</feature>
<evidence type="ECO:0000256" key="7">
    <source>
        <dbReference type="SAM" id="Phobius"/>
    </source>
</evidence>
<feature type="binding site" evidence="6">
    <location>
        <begin position="40"/>
        <end position="45"/>
    </location>
    <ligand>
        <name>ATP</name>
        <dbReference type="ChEBI" id="CHEBI:30616"/>
    </ligand>
</feature>
<evidence type="ECO:0000313" key="9">
    <source>
        <dbReference type="EMBL" id="CPR15185.1"/>
    </source>
</evidence>
<keyword evidence="1 6" id="KW-0436">Ligase</keyword>
<dbReference type="EC" id="6.3.4.19" evidence="6"/>
<dbReference type="InterPro" id="IPR014729">
    <property type="entry name" value="Rossmann-like_a/b/a_fold"/>
</dbReference>
<dbReference type="InterPro" id="IPR012094">
    <property type="entry name" value="tRNA_Ile_lys_synt"/>
</dbReference>
<dbReference type="NCBIfam" id="TIGR02432">
    <property type="entry name" value="lysidine_TilS_N"/>
    <property type="match status" value="1"/>
</dbReference>